<dbReference type="EMBL" id="BJXB01000003">
    <property type="protein sequence ID" value="GEM45341.1"/>
    <property type="molecule type" value="Genomic_DNA"/>
</dbReference>
<comment type="caution">
    <text evidence="3">The sequence shown here is derived from an EMBL/GenBank/DDBJ whole genome shotgun (WGS) entry which is preliminary data.</text>
</comment>
<keyword evidence="2" id="KW-1133">Transmembrane helix</keyword>
<gene>
    <name evidence="3" type="ORF">DC3_09760</name>
</gene>
<keyword evidence="2" id="KW-0812">Transmembrane</keyword>
<dbReference type="OrthoDB" id="9788907at2"/>
<sequence>MSGNNTFLYIILIAFATVGIYSGFKEAGMQGVINALIMYGIPVVLAVMVLQTAARRRKRPSPPKPEVREGEKDSEN</sequence>
<feature type="region of interest" description="Disordered" evidence="1">
    <location>
        <begin position="54"/>
        <end position="76"/>
    </location>
</feature>
<evidence type="ECO:0000313" key="4">
    <source>
        <dbReference type="Proteomes" id="UP000321306"/>
    </source>
</evidence>
<evidence type="ECO:0000256" key="1">
    <source>
        <dbReference type="SAM" id="MobiDB-lite"/>
    </source>
</evidence>
<accession>A0A511MYB4</accession>
<feature type="transmembrane region" description="Helical" evidence="2">
    <location>
        <begin position="36"/>
        <end position="54"/>
    </location>
</feature>
<dbReference type="RefSeq" id="WP_146882805.1">
    <property type="nucleotide sequence ID" value="NZ_BJXB01000003.1"/>
</dbReference>
<reference evidence="3 4" key="1">
    <citation type="submission" date="2019-07" db="EMBL/GenBank/DDBJ databases">
        <title>Whole genome shotgun sequence of Deinococcus cellulosilyticus NBRC 106333.</title>
        <authorList>
            <person name="Hosoyama A."/>
            <person name="Uohara A."/>
            <person name="Ohji S."/>
            <person name="Ichikawa N."/>
        </authorList>
    </citation>
    <scope>NUCLEOTIDE SEQUENCE [LARGE SCALE GENOMIC DNA]</scope>
    <source>
        <strain evidence="3 4">NBRC 106333</strain>
    </source>
</reference>
<feature type="transmembrane region" description="Helical" evidence="2">
    <location>
        <begin position="7"/>
        <end position="24"/>
    </location>
</feature>
<keyword evidence="4" id="KW-1185">Reference proteome</keyword>
<evidence type="ECO:0000313" key="3">
    <source>
        <dbReference type="EMBL" id="GEM45341.1"/>
    </source>
</evidence>
<keyword evidence="2" id="KW-0472">Membrane</keyword>
<evidence type="ECO:0008006" key="5">
    <source>
        <dbReference type="Google" id="ProtNLM"/>
    </source>
</evidence>
<evidence type="ECO:0000256" key="2">
    <source>
        <dbReference type="SAM" id="Phobius"/>
    </source>
</evidence>
<dbReference type="AlphaFoldDB" id="A0A511MYB4"/>
<dbReference type="Proteomes" id="UP000321306">
    <property type="component" value="Unassembled WGS sequence"/>
</dbReference>
<name>A0A511MYB4_DEIC1</name>
<feature type="compositionally biased region" description="Basic and acidic residues" evidence="1">
    <location>
        <begin position="65"/>
        <end position="76"/>
    </location>
</feature>
<protein>
    <recommendedName>
        <fullName evidence="5">DUF1328 domain-containing protein</fullName>
    </recommendedName>
</protein>
<proteinExistence type="predicted"/>
<organism evidence="3 4">
    <name type="scientific">Deinococcus cellulosilyticus (strain DSM 18568 / NBRC 106333 / KACC 11606 / 5516J-15)</name>
    <dbReference type="NCBI Taxonomy" id="1223518"/>
    <lineage>
        <taxon>Bacteria</taxon>
        <taxon>Thermotogati</taxon>
        <taxon>Deinococcota</taxon>
        <taxon>Deinococci</taxon>
        <taxon>Deinococcales</taxon>
        <taxon>Deinococcaceae</taxon>
        <taxon>Deinococcus</taxon>
    </lineage>
</organism>